<feature type="repeat" description="WD" evidence="3">
    <location>
        <begin position="1"/>
        <end position="42"/>
    </location>
</feature>
<dbReference type="InterPro" id="IPR020472">
    <property type="entry name" value="WD40_PAC1"/>
</dbReference>
<dbReference type="CDD" id="cd00200">
    <property type="entry name" value="WD40"/>
    <property type="match status" value="1"/>
</dbReference>
<dbReference type="PROSITE" id="PS50294">
    <property type="entry name" value="WD_REPEATS_REGION"/>
    <property type="match status" value="4"/>
</dbReference>
<evidence type="ECO:0000256" key="1">
    <source>
        <dbReference type="ARBA" id="ARBA00022574"/>
    </source>
</evidence>
<dbReference type="InterPro" id="IPR019775">
    <property type="entry name" value="WD40_repeat_CS"/>
</dbReference>
<gene>
    <name evidence="4" type="ORF">GYMLUDRAFT_164209</name>
</gene>
<reference evidence="4 5" key="1">
    <citation type="submission" date="2014-04" db="EMBL/GenBank/DDBJ databases">
        <title>Evolutionary Origins and Diversification of the Mycorrhizal Mutualists.</title>
        <authorList>
            <consortium name="DOE Joint Genome Institute"/>
            <consortium name="Mycorrhizal Genomics Consortium"/>
            <person name="Kohler A."/>
            <person name="Kuo A."/>
            <person name="Nagy L.G."/>
            <person name="Floudas D."/>
            <person name="Copeland A."/>
            <person name="Barry K.W."/>
            <person name="Cichocki N."/>
            <person name="Veneault-Fourrey C."/>
            <person name="LaButti K."/>
            <person name="Lindquist E.A."/>
            <person name="Lipzen A."/>
            <person name="Lundell T."/>
            <person name="Morin E."/>
            <person name="Murat C."/>
            <person name="Riley R."/>
            <person name="Ohm R."/>
            <person name="Sun H."/>
            <person name="Tunlid A."/>
            <person name="Henrissat B."/>
            <person name="Grigoriev I.V."/>
            <person name="Hibbett D.S."/>
            <person name="Martin F."/>
        </authorList>
    </citation>
    <scope>NUCLEOTIDE SEQUENCE [LARGE SCALE GENOMIC DNA]</scope>
    <source>
        <strain evidence="4 5">FD-317 M1</strain>
    </source>
</reference>
<name>A0A0D0BFM9_9AGAR</name>
<dbReference type="SMART" id="SM00320">
    <property type="entry name" value="WD40"/>
    <property type="match status" value="7"/>
</dbReference>
<feature type="repeat" description="WD" evidence="3">
    <location>
        <begin position="213"/>
        <end position="246"/>
    </location>
</feature>
<feature type="non-terminal residue" evidence="4">
    <location>
        <position position="1"/>
    </location>
</feature>
<dbReference type="InterPro" id="IPR015943">
    <property type="entry name" value="WD40/YVTN_repeat-like_dom_sf"/>
</dbReference>
<organism evidence="4 5">
    <name type="scientific">Collybiopsis luxurians FD-317 M1</name>
    <dbReference type="NCBI Taxonomy" id="944289"/>
    <lineage>
        <taxon>Eukaryota</taxon>
        <taxon>Fungi</taxon>
        <taxon>Dikarya</taxon>
        <taxon>Basidiomycota</taxon>
        <taxon>Agaricomycotina</taxon>
        <taxon>Agaricomycetes</taxon>
        <taxon>Agaricomycetidae</taxon>
        <taxon>Agaricales</taxon>
        <taxon>Marasmiineae</taxon>
        <taxon>Omphalotaceae</taxon>
        <taxon>Collybiopsis</taxon>
        <taxon>Collybiopsis luxurians</taxon>
    </lineage>
</organism>
<sequence length="343" mass="37640">LRGHSDLIMWADYSPDSKLIGSSSWDKTVRIWNAANGELIHMLTGATNQSWNAAFSPDSKMIAIGAGVRKVRLWSVESGELIHTFEGYKNGVRRRTFSADGSSLLVFASRPDHHVSVIAVNSLQERFRLQDHADAIMWAEFSPNNRVIGTSCWDKTVRIWNAVNGKLIHMLTGATNQSWNAAFSPDSSMIAAGAGDQKVRLWNVESGELIHTFEGYKNWVRSLSFSPDGQTLAAGAGDASLRIFSVLSGGDSLQQWQMGAAEGSMIGHFIEVCNVMHTAQGLLIFKTTDGRVYTFDAGTGRKGQFEHREDVVGSIGSGSCITSHDGNWIFIANFDGVVRVWKI</sequence>
<dbReference type="SUPFAM" id="SSF50978">
    <property type="entry name" value="WD40 repeat-like"/>
    <property type="match status" value="1"/>
</dbReference>
<keyword evidence="2" id="KW-0677">Repeat</keyword>
<dbReference type="InterPro" id="IPR001680">
    <property type="entry name" value="WD40_rpt"/>
</dbReference>
<dbReference type="Proteomes" id="UP000053593">
    <property type="component" value="Unassembled WGS sequence"/>
</dbReference>
<evidence type="ECO:0000256" key="2">
    <source>
        <dbReference type="ARBA" id="ARBA00022737"/>
    </source>
</evidence>
<dbReference type="AlphaFoldDB" id="A0A0D0BFM9"/>
<evidence type="ECO:0008006" key="6">
    <source>
        <dbReference type="Google" id="ProtNLM"/>
    </source>
</evidence>
<dbReference type="PANTHER" id="PTHR44129">
    <property type="entry name" value="WD REPEAT-CONTAINING PROTEIN POP1"/>
    <property type="match status" value="1"/>
</dbReference>
<protein>
    <recommendedName>
        <fullName evidence="6">WD40 repeat-like protein</fullName>
    </recommendedName>
</protein>
<accession>A0A0D0BFM9</accession>
<feature type="repeat" description="WD" evidence="3">
    <location>
        <begin position="129"/>
        <end position="170"/>
    </location>
</feature>
<dbReference type="InterPro" id="IPR050349">
    <property type="entry name" value="WD_LIS1/nudF_dynein_reg"/>
</dbReference>
<evidence type="ECO:0000313" key="5">
    <source>
        <dbReference type="Proteomes" id="UP000053593"/>
    </source>
</evidence>
<dbReference type="HOGENOM" id="CLU_031896_0_0_1"/>
<dbReference type="SUPFAM" id="SSF117289">
    <property type="entry name" value="Nucleoporin domain"/>
    <property type="match status" value="1"/>
</dbReference>
<dbReference type="OrthoDB" id="2911645at2759"/>
<dbReference type="Gene3D" id="2.130.10.10">
    <property type="entry name" value="YVTN repeat-like/Quinoprotein amine dehydrogenase"/>
    <property type="match status" value="2"/>
</dbReference>
<evidence type="ECO:0000313" key="4">
    <source>
        <dbReference type="EMBL" id="KIK62705.1"/>
    </source>
</evidence>
<dbReference type="EMBL" id="KN834766">
    <property type="protein sequence ID" value="KIK62705.1"/>
    <property type="molecule type" value="Genomic_DNA"/>
</dbReference>
<keyword evidence="1 3" id="KW-0853">WD repeat</keyword>
<evidence type="ECO:0000256" key="3">
    <source>
        <dbReference type="PROSITE-ProRule" id="PRU00221"/>
    </source>
</evidence>
<feature type="repeat" description="WD" evidence="3">
    <location>
        <begin position="43"/>
        <end position="84"/>
    </location>
</feature>
<feature type="repeat" description="WD" evidence="3">
    <location>
        <begin position="171"/>
        <end position="212"/>
    </location>
</feature>
<dbReference type="PROSITE" id="PS00678">
    <property type="entry name" value="WD_REPEATS_1"/>
    <property type="match status" value="2"/>
</dbReference>
<keyword evidence="5" id="KW-1185">Reference proteome</keyword>
<dbReference type="PROSITE" id="PS50082">
    <property type="entry name" value="WD_REPEATS_2"/>
    <property type="match status" value="5"/>
</dbReference>
<dbReference type="InterPro" id="IPR036322">
    <property type="entry name" value="WD40_repeat_dom_sf"/>
</dbReference>
<dbReference type="Pfam" id="PF00400">
    <property type="entry name" value="WD40"/>
    <property type="match status" value="5"/>
</dbReference>
<proteinExistence type="predicted"/>
<dbReference type="PRINTS" id="PR00320">
    <property type="entry name" value="GPROTEINBRPT"/>
</dbReference>